<keyword evidence="1" id="KW-0472">Membrane</keyword>
<keyword evidence="1" id="KW-0812">Transmembrane</keyword>
<protein>
    <submittedName>
        <fullName evidence="2">Uncharacterized protein</fullName>
    </submittedName>
</protein>
<evidence type="ECO:0000256" key="1">
    <source>
        <dbReference type="SAM" id="Phobius"/>
    </source>
</evidence>
<accession>A0A6P1YD15</accession>
<evidence type="ECO:0000313" key="3">
    <source>
        <dbReference type="Proteomes" id="UP000464452"/>
    </source>
</evidence>
<sequence length="90" mass="10766">MDDTSFSNLIKGFWELEDFKSTKYNFIVLHIVMLLIGYMYFQLYKNTETKEGQKYAKKSLLVAIRKYVCKKRKDCIVLVAKKFNYSLILF</sequence>
<proteinExistence type="predicted"/>
<dbReference type="RefSeq" id="WP_163234147.1">
    <property type="nucleotide sequence ID" value="NZ_CP048617.1"/>
</dbReference>
<evidence type="ECO:0000313" key="2">
    <source>
        <dbReference type="EMBL" id="QIB25936.1"/>
    </source>
</evidence>
<reference evidence="2 3" key="1">
    <citation type="submission" date="2020-02" db="EMBL/GenBank/DDBJ databases">
        <title>Thermophilic hydrogen producing bacteria, Caloranaerobacter azorensis.</title>
        <authorList>
            <person name="Baek K."/>
        </authorList>
    </citation>
    <scope>NUCLEOTIDE SEQUENCE [LARGE SCALE GENOMIC DNA]</scope>
    <source>
        <strain evidence="2 3">T3-1</strain>
    </source>
</reference>
<name>A0A6P1YD15_9FIRM</name>
<organism evidence="2 3">
    <name type="scientific">Caloranaerobacter azorensis</name>
    <dbReference type="NCBI Taxonomy" id="116090"/>
    <lineage>
        <taxon>Bacteria</taxon>
        <taxon>Bacillati</taxon>
        <taxon>Bacillota</taxon>
        <taxon>Tissierellia</taxon>
        <taxon>Tissierellales</taxon>
        <taxon>Thermohalobacteraceae</taxon>
        <taxon>Caloranaerobacter</taxon>
    </lineage>
</organism>
<dbReference type="Proteomes" id="UP000464452">
    <property type="component" value="Chromosome"/>
</dbReference>
<dbReference type="AlphaFoldDB" id="A0A6P1YD15"/>
<feature type="transmembrane region" description="Helical" evidence="1">
    <location>
        <begin position="24"/>
        <end position="41"/>
    </location>
</feature>
<gene>
    <name evidence="2" type="ORF">G3A45_00560</name>
</gene>
<dbReference type="EMBL" id="CP048617">
    <property type="protein sequence ID" value="QIB25936.1"/>
    <property type="molecule type" value="Genomic_DNA"/>
</dbReference>
<dbReference type="KEGG" id="cazo:G3A45_00560"/>
<keyword evidence="1" id="KW-1133">Transmembrane helix</keyword>